<comment type="catalytic activity">
    <reaction evidence="1">
        <text>ATP + protein L-histidine = ADP + protein N-phospho-L-histidine.</text>
        <dbReference type="EC" id="2.7.13.3"/>
    </reaction>
</comment>
<dbReference type="Pfam" id="PF07536">
    <property type="entry name" value="HWE_HK"/>
    <property type="match status" value="1"/>
</dbReference>
<keyword evidence="18" id="KW-0157">Chromophore</keyword>
<dbReference type="InterPro" id="IPR001610">
    <property type="entry name" value="PAC"/>
</dbReference>
<dbReference type="InterPro" id="IPR036890">
    <property type="entry name" value="HATPase_C_sf"/>
</dbReference>
<dbReference type="SMART" id="SM00086">
    <property type="entry name" value="PAC"/>
    <property type="match status" value="2"/>
</dbReference>
<evidence type="ECO:0000256" key="15">
    <source>
        <dbReference type="ARBA" id="ARBA00022777"/>
    </source>
</evidence>
<dbReference type="GO" id="GO:0004673">
    <property type="term" value="F:protein histidine kinase activity"/>
    <property type="evidence" value="ECO:0007669"/>
    <property type="project" value="UniProtKB-EC"/>
</dbReference>
<feature type="domain" description="PAC" evidence="24">
    <location>
        <begin position="294"/>
        <end position="346"/>
    </location>
</feature>
<keyword evidence="5" id="KW-0997">Cell inner membrane</keyword>
<keyword evidence="17" id="KW-1133">Transmembrane helix</keyword>
<keyword evidence="11" id="KW-0808">Transferase</keyword>
<keyword evidence="4" id="KW-1003">Cell membrane</keyword>
<keyword evidence="16" id="KW-0067">ATP-binding</keyword>
<evidence type="ECO:0000259" key="23">
    <source>
        <dbReference type="PROSITE" id="PS50112"/>
    </source>
</evidence>
<dbReference type="Gene3D" id="3.30.565.10">
    <property type="entry name" value="Histidine kinase-like ATPase, C-terminal domain"/>
    <property type="match status" value="1"/>
</dbReference>
<keyword evidence="9" id="KW-0285">Flavoprotein</keyword>
<dbReference type="SMART" id="SM00065">
    <property type="entry name" value="GAF"/>
    <property type="match status" value="1"/>
</dbReference>
<dbReference type="InterPro" id="IPR013656">
    <property type="entry name" value="PAS_4"/>
</dbReference>
<dbReference type="AlphaFoldDB" id="A0A328B0U2"/>
<dbReference type="InterPro" id="IPR000014">
    <property type="entry name" value="PAS"/>
</dbReference>
<evidence type="ECO:0000313" key="26">
    <source>
        <dbReference type="Proteomes" id="UP000249842"/>
    </source>
</evidence>
<evidence type="ECO:0000256" key="19">
    <source>
        <dbReference type="ARBA" id="ARBA00023026"/>
    </source>
</evidence>
<dbReference type="InterPro" id="IPR011102">
    <property type="entry name" value="Sig_transdc_His_kinase_HWE"/>
</dbReference>
<dbReference type="PROSITE" id="PS50113">
    <property type="entry name" value="PAC"/>
    <property type="match status" value="2"/>
</dbReference>
<dbReference type="SUPFAM" id="SSF55785">
    <property type="entry name" value="PYP-like sensor domain (PAS domain)"/>
    <property type="match status" value="2"/>
</dbReference>
<evidence type="ECO:0000256" key="17">
    <source>
        <dbReference type="ARBA" id="ARBA00022989"/>
    </source>
</evidence>
<dbReference type="FunFam" id="2.10.70.100:FF:000001">
    <property type="entry name" value="Sensory transduction histidine kinase"/>
    <property type="match status" value="1"/>
</dbReference>
<dbReference type="SUPFAM" id="SSF55781">
    <property type="entry name" value="GAF domain-like"/>
    <property type="match status" value="1"/>
</dbReference>
<dbReference type="Pfam" id="PF08447">
    <property type="entry name" value="PAS_3"/>
    <property type="match status" value="1"/>
</dbReference>
<evidence type="ECO:0000256" key="21">
    <source>
        <dbReference type="ARBA" id="ARBA00023170"/>
    </source>
</evidence>
<feature type="domain" description="PAS" evidence="23">
    <location>
        <begin position="221"/>
        <end position="266"/>
    </location>
</feature>
<sequence>MTIAEAVASDGESTADLKARLAAMQRVLAEETRRADALNRIAAAIGEGGDLQGVVQAVVDGGVELSGAQFGAFFYNLIDAKGESYTLYVLSGAPRSAFERFPMPRNTAIFRPTFVGEGVVRSDDITKDPRYGKSGPHFGMPKGHLPVRSYLAASVVSRSGEVLGGLFFGHPDAGAFPERLEPLMAGLAAQAAVAIDNVRLNDAARREIEERHRAEAALADSEERFRLIADTIPILCWMADADGRIAWYNRRWYEYTGTSPAEMEGRGWRWAHDPALLPEVQQQWARSMATGEPCELVFPLRRADGVYRPFLTRLEPTRDSSGQVVRWFGVSMDVGAEQAARERLLFALDAGRLGSWELDVETRAYEASDICKANYGRPPDVEFGFDDLIASIVPEDRDRMRTAIETAIRTGAEYDIEYRVLHPSGEVRWVHARGRAAQTADHGGVRRMAGVSLDVTERKLAEERQRLLLNELNHRVKNTLATVQSIASQTLRSTGDMPRFRDAFEARLMALSQTHNLLTDQNWEAASLHDILRLELMPHAGGREGGGSRFLLESDRDIRLNPKAAVALGMAVHELATNAVKYGALSRATGRVAVRTCVTGSDSGPTLVVEWTESGGPPVSPPRRRGFGGRVLEQGLAGELNGEVELDYRPEGLSCRMKLPMHALEPKE</sequence>
<keyword evidence="12" id="KW-0812">Transmembrane</keyword>
<evidence type="ECO:0000256" key="10">
    <source>
        <dbReference type="ARBA" id="ARBA00022643"/>
    </source>
</evidence>
<keyword evidence="6" id="KW-0600">Photoreceptor protein</keyword>
<protein>
    <recommendedName>
        <fullName evidence="3">histidine kinase</fullName>
        <ecNumber evidence="3">2.7.13.3</ecNumber>
    </recommendedName>
</protein>
<dbReference type="EC" id="2.7.13.3" evidence="3"/>
<name>A0A328B0U2_9CAUL</name>
<evidence type="ECO:0000256" key="5">
    <source>
        <dbReference type="ARBA" id="ARBA00022519"/>
    </source>
</evidence>
<comment type="caution">
    <text evidence="25">The sequence shown here is derived from an EMBL/GenBank/DDBJ whole genome shotgun (WGS) entry which is preliminary data.</text>
</comment>
<dbReference type="PANTHER" id="PTHR41523">
    <property type="entry name" value="TWO-COMPONENT SYSTEM SENSOR PROTEIN"/>
    <property type="match status" value="1"/>
</dbReference>
<evidence type="ECO:0000256" key="1">
    <source>
        <dbReference type="ARBA" id="ARBA00000085"/>
    </source>
</evidence>
<keyword evidence="19" id="KW-0843">Virulence</keyword>
<evidence type="ECO:0000256" key="20">
    <source>
        <dbReference type="ARBA" id="ARBA00023136"/>
    </source>
</evidence>
<keyword evidence="7" id="KW-0597">Phosphoprotein</keyword>
<keyword evidence="13" id="KW-0677">Repeat</keyword>
<dbReference type="InterPro" id="IPR000700">
    <property type="entry name" value="PAS-assoc_C"/>
</dbReference>
<evidence type="ECO:0000256" key="8">
    <source>
        <dbReference type="ARBA" id="ARBA00022606"/>
    </source>
</evidence>
<feature type="domain" description="PAC" evidence="24">
    <location>
        <begin position="414"/>
        <end position="467"/>
    </location>
</feature>
<dbReference type="EMBL" id="QFYP01000001">
    <property type="protein sequence ID" value="RAK60427.1"/>
    <property type="molecule type" value="Genomic_DNA"/>
</dbReference>
<reference evidence="26" key="1">
    <citation type="submission" date="2018-05" db="EMBL/GenBank/DDBJ databases">
        <authorList>
            <person name="Li X."/>
        </authorList>
    </citation>
    <scope>NUCLEOTIDE SEQUENCE [LARGE SCALE GENOMIC DNA]</scope>
    <source>
        <strain evidence="26">HKS-05</strain>
    </source>
</reference>
<dbReference type="CDD" id="cd00130">
    <property type="entry name" value="PAS"/>
    <property type="match status" value="2"/>
</dbReference>
<keyword evidence="14" id="KW-0547">Nucleotide-binding</keyword>
<evidence type="ECO:0000256" key="6">
    <source>
        <dbReference type="ARBA" id="ARBA00022543"/>
    </source>
</evidence>
<dbReference type="InterPro" id="IPR035965">
    <property type="entry name" value="PAS-like_dom_sf"/>
</dbReference>
<dbReference type="Proteomes" id="UP000249842">
    <property type="component" value="Unassembled WGS sequence"/>
</dbReference>
<evidence type="ECO:0000256" key="12">
    <source>
        <dbReference type="ARBA" id="ARBA00022692"/>
    </source>
</evidence>
<evidence type="ECO:0000256" key="18">
    <source>
        <dbReference type="ARBA" id="ARBA00022991"/>
    </source>
</evidence>
<dbReference type="InterPro" id="IPR003018">
    <property type="entry name" value="GAF"/>
</dbReference>
<dbReference type="Gene3D" id="3.30.450.40">
    <property type="match status" value="1"/>
</dbReference>
<dbReference type="Gene3D" id="3.30.450.20">
    <property type="entry name" value="PAS domain"/>
    <property type="match status" value="2"/>
</dbReference>
<keyword evidence="21" id="KW-0675">Receptor</keyword>
<evidence type="ECO:0000256" key="7">
    <source>
        <dbReference type="ARBA" id="ARBA00022553"/>
    </source>
</evidence>
<dbReference type="GO" id="GO:0009881">
    <property type="term" value="F:photoreceptor activity"/>
    <property type="evidence" value="ECO:0007669"/>
    <property type="project" value="UniProtKB-KW"/>
</dbReference>
<evidence type="ECO:0000256" key="14">
    <source>
        <dbReference type="ARBA" id="ARBA00022741"/>
    </source>
</evidence>
<comment type="subcellular location">
    <subcellularLocation>
        <location evidence="2">Cell inner membrane</location>
        <topology evidence="2">Multi-pass membrane protein</topology>
    </subcellularLocation>
</comment>
<evidence type="ECO:0000259" key="24">
    <source>
        <dbReference type="PROSITE" id="PS50113"/>
    </source>
</evidence>
<dbReference type="GO" id="GO:0005886">
    <property type="term" value="C:plasma membrane"/>
    <property type="evidence" value="ECO:0007669"/>
    <property type="project" value="UniProtKB-SubCell"/>
</dbReference>
<dbReference type="RefSeq" id="WP_111457720.1">
    <property type="nucleotide sequence ID" value="NZ_QFYP01000001.1"/>
</dbReference>
<gene>
    <name evidence="25" type="ORF">DJ021_11735</name>
</gene>
<dbReference type="OrthoDB" id="7991996at2"/>
<dbReference type="InterPro" id="IPR013655">
    <property type="entry name" value="PAS_fold_3"/>
</dbReference>
<keyword evidence="8" id="KW-0716">Sensory transduction</keyword>
<dbReference type="NCBIfam" id="TIGR00229">
    <property type="entry name" value="sensory_box"/>
    <property type="match status" value="2"/>
</dbReference>
<evidence type="ECO:0000256" key="2">
    <source>
        <dbReference type="ARBA" id="ARBA00004429"/>
    </source>
</evidence>
<dbReference type="GO" id="GO:0005524">
    <property type="term" value="F:ATP binding"/>
    <property type="evidence" value="ECO:0007669"/>
    <property type="project" value="UniProtKB-KW"/>
</dbReference>
<keyword evidence="20" id="KW-0472">Membrane</keyword>
<evidence type="ECO:0000256" key="22">
    <source>
        <dbReference type="SAM" id="Coils"/>
    </source>
</evidence>
<keyword evidence="26" id="KW-1185">Reference proteome</keyword>
<dbReference type="PANTHER" id="PTHR41523:SF8">
    <property type="entry name" value="ETHYLENE RESPONSE SENSOR PROTEIN"/>
    <property type="match status" value="1"/>
</dbReference>
<dbReference type="SMART" id="SM00911">
    <property type="entry name" value="HWE_HK"/>
    <property type="match status" value="1"/>
</dbReference>
<keyword evidence="22" id="KW-0175">Coiled coil</keyword>
<keyword evidence="10" id="KW-0288">FMN</keyword>
<dbReference type="SUPFAM" id="SSF55874">
    <property type="entry name" value="ATPase domain of HSP90 chaperone/DNA topoisomerase II/histidine kinase"/>
    <property type="match status" value="1"/>
</dbReference>
<dbReference type="Pfam" id="PF08448">
    <property type="entry name" value="PAS_4"/>
    <property type="match status" value="1"/>
</dbReference>
<evidence type="ECO:0000256" key="16">
    <source>
        <dbReference type="ARBA" id="ARBA00022840"/>
    </source>
</evidence>
<evidence type="ECO:0000256" key="13">
    <source>
        <dbReference type="ARBA" id="ARBA00022737"/>
    </source>
</evidence>
<evidence type="ECO:0000256" key="11">
    <source>
        <dbReference type="ARBA" id="ARBA00022679"/>
    </source>
</evidence>
<dbReference type="FunFam" id="3.30.450.20:FF:000099">
    <property type="entry name" value="Sensory box sensor histidine kinase"/>
    <property type="match status" value="1"/>
</dbReference>
<evidence type="ECO:0000256" key="3">
    <source>
        <dbReference type="ARBA" id="ARBA00012438"/>
    </source>
</evidence>
<proteinExistence type="predicted"/>
<accession>A0A328B0U2</accession>
<evidence type="ECO:0000256" key="9">
    <source>
        <dbReference type="ARBA" id="ARBA00022630"/>
    </source>
</evidence>
<dbReference type="Pfam" id="PF13185">
    <property type="entry name" value="GAF_2"/>
    <property type="match status" value="1"/>
</dbReference>
<dbReference type="InterPro" id="IPR029016">
    <property type="entry name" value="GAF-like_dom_sf"/>
</dbReference>
<evidence type="ECO:0000256" key="4">
    <source>
        <dbReference type="ARBA" id="ARBA00022475"/>
    </source>
</evidence>
<organism evidence="25 26">
    <name type="scientific">Phenylobacterium hankyongense</name>
    <dbReference type="NCBI Taxonomy" id="1813876"/>
    <lineage>
        <taxon>Bacteria</taxon>
        <taxon>Pseudomonadati</taxon>
        <taxon>Pseudomonadota</taxon>
        <taxon>Alphaproteobacteria</taxon>
        <taxon>Caulobacterales</taxon>
        <taxon>Caulobacteraceae</taxon>
        <taxon>Phenylobacterium</taxon>
    </lineage>
</organism>
<feature type="coiled-coil region" evidence="22">
    <location>
        <begin position="14"/>
        <end position="41"/>
    </location>
</feature>
<dbReference type="SMART" id="SM00091">
    <property type="entry name" value="PAS"/>
    <property type="match status" value="2"/>
</dbReference>
<keyword evidence="15" id="KW-0418">Kinase</keyword>
<dbReference type="PROSITE" id="PS50112">
    <property type="entry name" value="PAS"/>
    <property type="match status" value="1"/>
</dbReference>
<evidence type="ECO:0000313" key="25">
    <source>
        <dbReference type="EMBL" id="RAK60427.1"/>
    </source>
</evidence>
<dbReference type="Gene3D" id="2.10.70.100">
    <property type="match status" value="1"/>
</dbReference>